<feature type="compositionally biased region" description="Basic and acidic residues" evidence="1">
    <location>
        <begin position="43"/>
        <end position="69"/>
    </location>
</feature>
<sequence length="69" mass="8510">MMEEETVTLPRPTEGYEYVLRKKSPFRHKDPSELTPKQLSALKYREKNREKINERKRLQYEEKKKKENQ</sequence>
<feature type="region of interest" description="Disordered" evidence="1">
    <location>
        <begin position="22"/>
        <end position="69"/>
    </location>
</feature>
<dbReference type="EMBL" id="MN688676">
    <property type="protein sequence ID" value="QIZ31181.1"/>
    <property type="molecule type" value="Genomic_DNA"/>
</dbReference>
<accession>A0A6H1QU66</accession>
<reference evidence="2" key="1">
    <citation type="journal article" date="2020" name="Sci. Adv.">
        <title>Virus-host coexistence in phytoplankton through the genomic lens.</title>
        <authorList>
            <person name="Yau S."/>
            <person name="Krasovec M."/>
            <person name="Benites L.F."/>
            <person name="Rombauts S."/>
            <person name="Groussin M."/>
            <person name="Vancaester E."/>
            <person name="Aury J.M."/>
            <person name="Derelle E."/>
            <person name="Desdevises Y."/>
            <person name="Escande M.L."/>
            <person name="Grimsley N."/>
            <person name="Guy J."/>
            <person name="Moreau H."/>
            <person name="Sanchez-Brosseau S."/>
            <person name="van de Peer Y."/>
            <person name="Vandepoele K."/>
            <person name="Gourbiere S."/>
            <person name="Piganeau G."/>
        </authorList>
    </citation>
    <scope>NUCLEOTIDE SEQUENCE</scope>
    <source>
        <strain evidence="2">OmV2</strain>
    </source>
</reference>
<evidence type="ECO:0000256" key="1">
    <source>
        <dbReference type="SAM" id="MobiDB-lite"/>
    </source>
</evidence>
<gene>
    <name evidence="2" type="ORF">orf00185</name>
</gene>
<name>A0A6H1QU66_9PHYC</name>
<evidence type="ECO:0000313" key="2">
    <source>
        <dbReference type="EMBL" id="QIZ31181.1"/>
    </source>
</evidence>
<organism evidence="2">
    <name type="scientific">Ostreococcus mediterraneus virus 2</name>
    <dbReference type="NCBI Taxonomy" id="2726183"/>
    <lineage>
        <taxon>Viruses</taxon>
        <taxon>Varidnaviria</taxon>
        <taxon>Bamfordvirae</taxon>
        <taxon>Nucleocytoviricota</taxon>
        <taxon>Megaviricetes</taxon>
        <taxon>Algavirales</taxon>
        <taxon>Phycodnaviridae</taxon>
        <taxon>Prasinovirus</taxon>
    </lineage>
</organism>
<protein>
    <submittedName>
        <fullName evidence="2">Uncharacterized protein</fullName>
    </submittedName>
</protein>
<proteinExistence type="predicted"/>